<evidence type="ECO:0000313" key="1">
    <source>
        <dbReference type="EMBL" id="DAE24803.1"/>
    </source>
</evidence>
<protein>
    <submittedName>
        <fullName evidence="1">Uncharacterized protein</fullName>
    </submittedName>
</protein>
<accession>A0A8S5R131</accession>
<proteinExistence type="predicted"/>
<reference evidence="1" key="1">
    <citation type="journal article" date="2021" name="Proc. Natl. Acad. Sci. U.S.A.">
        <title>A Catalog of Tens of Thousands of Viruses from Human Metagenomes Reveals Hidden Associations with Chronic Diseases.</title>
        <authorList>
            <person name="Tisza M.J."/>
            <person name="Buck C.B."/>
        </authorList>
    </citation>
    <scope>NUCLEOTIDE SEQUENCE</scope>
    <source>
        <strain evidence="1">CteBs22</strain>
    </source>
</reference>
<name>A0A8S5R131_9CAUD</name>
<dbReference type="EMBL" id="BK015784">
    <property type="protein sequence ID" value="DAE24803.1"/>
    <property type="molecule type" value="Genomic_DNA"/>
</dbReference>
<organism evidence="1">
    <name type="scientific">Myoviridae sp. cteBs22</name>
    <dbReference type="NCBI Taxonomy" id="2826675"/>
    <lineage>
        <taxon>Viruses</taxon>
        <taxon>Duplodnaviria</taxon>
        <taxon>Heunggongvirae</taxon>
        <taxon>Uroviricota</taxon>
        <taxon>Caudoviricetes</taxon>
    </lineage>
</organism>
<sequence>MSSISQREFAKEIGRSRAWVQGKIAEGVFEKNPDGSLNHEKALEAFYEHERAKGAKFPDLKSSANLSEALKKAQLATQVATAKLRDLEFKQKSGELVAVEEVEADAMQVAAKLRAFCMSAPTRFSGLLEGRSQRECEAVLRKLFSELLISIHDGRFFDDDDFKLHLEESS</sequence>